<evidence type="ECO:0000256" key="2">
    <source>
        <dbReference type="SAM" id="MobiDB-lite"/>
    </source>
</evidence>
<evidence type="ECO:0000256" key="1">
    <source>
        <dbReference type="ARBA" id="ARBA00022729"/>
    </source>
</evidence>
<dbReference type="EMBL" id="NHYD01003965">
    <property type="protein sequence ID" value="PPQ68034.1"/>
    <property type="molecule type" value="Genomic_DNA"/>
</dbReference>
<dbReference type="InterPro" id="IPR036908">
    <property type="entry name" value="RlpA-like_sf"/>
</dbReference>
<dbReference type="OrthoDB" id="623670at2759"/>
<proteinExistence type="predicted"/>
<dbReference type="SUPFAM" id="SSF50685">
    <property type="entry name" value="Barwin-like endoglucanases"/>
    <property type="match status" value="1"/>
</dbReference>
<dbReference type="PANTHER" id="PTHR31836">
    <property type="match status" value="1"/>
</dbReference>
<feature type="compositionally biased region" description="Low complexity" evidence="2">
    <location>
        <begin position="159"/>
        <end position="183"/>
    </location>
</feature>
<comment type="caution">
    <text evidence="4">The sequence shown here is derived from an EMBL/GenBank/DDBJ whole genome shotgun (WGS) entry which is preliminary data.</text>
</comment>
<feature type="chain" id="PRO_5019221904" description="RlpA-like protein double-psi beta-barrel domain-containing protein" evidence="3">
    <location>
        <begin position="23"/>
        <end position="263"/>
    </location>
</feature>
<keyword evidence="5" id="KW-1185">Reference proteome</keyword>
<sequence length="263" mass="27698">MYTKLTHILCVSLLAWIAPTAAASSHGPFFNRHAELAKRAEGDVQLFKRVSQARWTYYNVETGFALHAEDLADKNISTLILSNHQMNPGWCFKTIRMTQGGKTTTATVTDTCPGCPWGGLDLTEGLFGFFIGHWPVGGGVLTGDWEFTDAAPPKPEPPKTTAKPTFVPPVTSVKPKPTTTAITSKPISTTTKISSTSVSSTSTSVSSSSITASISIDYLSGAASGLAIPTGSIDGTDSSPSNLQDLNQFLIQVGGLAMAASSL</sequence>
<dbReference type="Proteomes" id="UP000283269">
    <property type="component" value="Unassembled WGS sequence"/>
</dbReference>
<dbReference type="InterPro" id="IPR051477">
    <property type="entry name" value="Expansin_CellWall"/>
</dbReference>
<dbReference type="PANTHER" id="PTHR31836:SF28">
    <property type="entry name" value="SRCR DOMAIN-CONTAINING PROTEIN-RELATED"/>
    <property type="match status" value="1"/>
</dbReference>
<keyword evidence="1 3" id="KW-0732">Signal</keyword>
<dbReference type="InParanoid" id="A0A409VP44"/>
<organism evidence="4 5">
    <name type="scientific">Psilocybe cyanescens</name>
    <dbReference type="NCBI Taxonomy" id="93625"/>
    <lineage>
        <taxon>Eukaryota</taxon>
        <taxon>Fungi</taxon>
        <taxon>Dikarya</taxon>
        <taxon>Basidiomycota</taxon>
        <taxon>Agaricomycotina</taxon>
        <taxon>Agaricomycetes</taxon>
        <taxon>Agaricomycetidae</taxon>
        <taxon>Agaricales</taxon>
        <taxon>Agaricineae</taxon>
        <taxon>Strophariaceae</taxon>
        <taxon>Psilocybe</taxon>
    </lineage>
</organism>
<gene>
    <name evidence="4" type="ORF">CVT25_014495</name>
</gene>
<feature type="region of interest" description="Disordered" evidence="2">
    <location>
        <begin position="152"/>
        <end position="183"/>
    </location>
</feature>
<feature type="signal peptide" evidence="3">
    <location>
        <begin position="1"/>
        <end position="22"/>
    </location>
</feature>
<dbReference type="STRING" id="93625.A0A409VP44"/>
<evidence type="ECO:0000256" key="3">
    <source>
        <dbReference type="SAM" id="SignalP"/>
    </source>
</evidence>
<dbReference type="CDD" id="cd22191">
    <property type="entry name" value="DPBB_RlpA_EXP_N-like"/>
    <property type="match status" value="1"/>
</dbReference>
<evidence type="ECO:0000313" key="4">
    <source>
        <dbReference type="EMBL" id="PPQ68034.1"/>
    </source>
</evidence>
<reference evidence="4 5" key="1">
    <citation type="journal article" date="2018" name="Evol. Lett.">
        <title>Horizontal gene cluster transfer increased hallucinogenic mushroom diversity.</title>
        <authorList>
            <person name="Reynolds H.T."/>
            <person name="Vijayakumar V."/>
            <person name="Gluck-Thaler E."/>
            <person name="Korotkin H.B."/>
            <person name="Matheny P.B."/>
            <person name="Slot J.C."/>
        </authorList>
    </citation>
    <scope>NUCLEOTIDE SEQUENCE [LARGE SCALE GENOMIC DNA]</scope>
    <source>
        <strain evidence="4 5">2631</strain>
    </source>
</reference>
<evidence type="ECO:0000313" key="5">
    <source>
        <dbReference type="Proteomes" id="UP000283269"/>
    </source>
</evidence>
<evidence type="ECO:0008006" key="6">
    <source>
        <dbReference type="Google" id="ProtNLM"/>
    </source>
</evidence>
<name>A0A409VP44_PSICY</name>
<dbReference type="Gene3D" id="2.40.40.10">
    <property type="entry name" value="RlpA-like domain"/>
    <property type="match status" value="1"/>
</dbReference>
<accession>A0A409VP44</accession>
<dbReference type="AlphaFoldDB" id="A0A409VP44"/>
<protein>
    <recommendedName>
        <fullName evidence="6">RlpA-like protein double-psi beta-barrel domain-containing protein</fullName>
    </recommendedName>
</protein>